<feature type="binding site" description="via carbamate group" evidence="1">
    <location>
        <position position="181"/>
    </location>
    <ligand>
        <name>Zn(2+)</name>
        <dbReference type="ChEBI" id="CHEBI:29105"/>
        <label>2</label>
    </ligand>
</feature>
<protein>
    <submittedName>
        <fullName evidence="3">Amidohydrolase/deacetylase family metallohydrolase</fullName>
    </submittedName>
</protein>
<keyword evidence="3" id="KW-0378">Hydrolase</keyword>
<proteinExistence type="predicted"/>
<feature type="binding site" evidence="1">
    <location>
        <position position="79"/>
    </location>
    <ligand>
        <name>Zn(2+)</name>
        <dbReference type="ChEBI" id="CHEBI:29105"/>
        <label>1</label>
    </ligand>
</feature>
<dbReference type="AlphaFoldDB" id="A0A7S7NUF7"/>
<dbReference type="InterPro" id="IPR020043">
    <property type="entry name" value="Deacetylase_Atu3266-like"/>
</dbReference>
<dbReference type="PANTHER" id="PTHR42717">
    <property type="entry name" value="DIHYDROOROTASE-RELATED"/>
    <property type="match status" value="1"/>
</dbReference>
<feature type="modified residue" description="N6-carboxylysine" evidence="2">
    <location>
        <position position="181"/>
    </location>
</feature>
<evidence type="ECO:0000256" key="1">
    <source>
        <dbReference type="PIRSR" id="PIRSR039004-1"/>
    </source>
</evidence>
<keyword evidence="1" id="KW-0479">Metal-binding</keyword>
<evidence type="ECO:0000313" key="3">
    <source>
        <dbReference type="EMBL" id="QOY89936.1"/>
    </source>
</evidence>
<sequence length="423" mass="46452">MRLALIVLVAASAWAQTRYDMLLKGGRVIDPKNNINALMDVAVKDGRIAAVAPNLPASDAAKVLDVSGLIVTPGLVDIHAHVFTSTGIADAWAGDNSVRPDDFSFRTGVTAMADAGSSGWRNFEFFKLTVIDRAKTKIFAFINIAGLGMMTNIVEQHPEDMKPEELARLAKKFPDVVVGVKTAHWESPAWTAVDKALEAGRLMNKPIMVDFGYFKPERPYWQLVTRKLRPGDISTHAFRATVPWIDANGKIFDYFQQARARGVIFDTGHGGGSFAWRNAVPATALGFYPDTISTDLHTDSMNGAMMDMPTTMSKFLAMGMPLNEVILRSTWRPAQVIHHEEEGHLTVGAEANIAAFALNDGKFNFMDSDKGTFPGKQRFQCELTLRAGKVVWDWNARSGVDYRTLGPAYGVRAGESIVLPPQH</sequence>
<dbReference type="PIRSF" id="PIRSF039004">
    <property type="entry name" value="ADE_EF_0837"/>
    <property type="match status" value="1"/>
</dbReference>
<dbReference type="InterPro" id="IPR032466">
    <property type="entry name" value="Metal_Hydrolase"/>
</dbReference>
<gene>
    <name evidence="3" type="ORF">IRI77_08265</name>
</gene>
<dbReference type="EMBL" id="CP063849">
    <property type="protein sequence ID" value="QOY89936.1"/>
    <property type="molecule type" value="Genomic_DNA"/>
</dbReference>
<feature type="binding site" evidence="1">
    <location>
        <position position="236"/>
    </location>
    <ligand>
        <name>Zn(2+)</name>
        <dbReference type="ChEBI" id="CHEBI:29105"/>
        <label>2</label>
    </ligand>
</feature>
<dbReference type="PANTHER" id="PTHR42717:SF1">
    <property type="entry name" value="IMIDAZOLONEPROPIONASE AND RELATED AMIDOHYDROLASES"/>
    <property type="match status" value="1"/>
</dbReference>
<organism evidence="3 4">
    <name type="scientific">Paludibaculum fermentans</name>
    <dbReference type="NCBI Taxonomy" id="1473598"/>
    <lineage>
        <taxon>Bacteria</taxon>
        <taxon>Pseudomonadati</taxon>
        <taxon>Acidobacteriota</taxon>
        <taxon>Terriglobia</taxon>
        <taxon>Bryobacterales</taxon>
        <taxon>Bryobacteraceae</taxon>
        <taxon>Paludibaculum</taxon>
    </lineage>
</organism>
<keyword evidence="4" id="KW-1185">Reference proteome</keyword>
<dbReference type="GO" id="GO:0019213">
    <property type="term" value="F:deacetylase activity"/>
    <property type="evidence" value="ECO:0007669"/>
    <property type="project" value="InterPro"/>
</dbReference>
<dbReference type="SUPFAM" id="SSF51338">
    <property type="entry name" value="Composite domain of metallo-dependent hydrolases"/>
    <property type="match status" value="1"/>
</dbReference>
<feature type="binding site" evidence="1">
    <location>
        <position position="295"/>
    </location>
    <ligand>
        <name>Zn(2+)</name>
        <dbReference type="ChEBI" id="CHEBI:29105"/>
        <label>1</label>
    </ligand>
</feature>
<dbReference type="Gene3D" id="3.20.20.140">
    <property type="entry name" value="Metal-dependent hydrolases"/>
    <property type="match status" value="1"/>
</dbReference>
<feature type="binding site" evidence="1">
    <location>
        <position position="81"/>
    </location>
    <ligand>
        <name>Zn(2+)</name>
        <dbReference type="ChEBI" id="CHEBI:29105"/>
        <label>1</label>
    </ligand>
</feature>
<name>A0A7S7NUF7_PALFE</name>
<dbReference type="SUPFAM" id="SSF51556">
    <property type="entry name" value="Metallo-dependent hydrolases"/>
    <property type="match status" value="1"/>
</dbReference>
<accession>A0A7S7NUF7</accession>
<dbReference type="Gene3D" id="2.30.40.10">
    <property type="entry name" value="Urease, subunit C, domain 1"/>
    <property type="match status" value="1"/>
</dbReference>
<dbReference type="GO" id="GO:0046872">
    <property type="term" value="F:metal ion binding"/>
    <property type="evidence" value="ECO:0007669"/>
    <property type="project" value="UniProtKB-KW"/>
</dbReference>
<dbReference type="NCBIfam" id="NF006689">
    <property type="entry name" value="PRK09237.1"/>
    <property type="match status" value="1"/>
</dbReference>
<dbReference type="InterPro" id="IPR011059">
    <property type="entry name" value="Metal-dep_hydrolase_composite"/>
</dbReference>
<evidence type="ECO:0000313" key="4">
    <source>
        <dbReference type="Proteomes" id="UP000593892"/>
    </source>
</evidence>
<dbReference type="KEGG" id="pfer:IRI77_08265"/>
<dbReference type="GO" id="GO:0016810">
    <property type="term" value="F:hydrolase activity, acting on carbon-nitrogen (but not peptide) bonds"/>
    <property type="evidence" value="ECO:0007669"/>
    <property type="project" value="InterPro"/>
</dbReference>
<feature type="binding site" description="via carbamate group" evidence="1">
    <location>
        <position position="181"/>
    </location>
    <ligand>
        <name>Zn(2+)</name>
        <dbReference type="ChEBI" id="CHEBI:29105"/>
        <label>1</label>
    </ligand>
</feature>
<evidence type="ECO:0000256" key="2">
    <source>
        <dbReference type="PIRSR" id="PIRSR039004-2"/>
    </source>
</evidence>
<keyword evidence="1" id="KW-0862">Zinc</keyword>
<reference evidence="3 4" key="1">
    <citation type="submission" date="2020-10" db="EMBL/GenBank/DDBJ databases">
        <title>Complete genome sequence of Paludibaculum fermentans P105T, a facultatively anaerobic acidobacterium capable of dissimilatory Fe(III) reduction.</title>
        <authorList>
            <person name="Dedysh S.N."/>
            <person name="Beletsky A.V."/>
            <person name="Kulichevskaya I.S."/>
            <person name="Mardanov A.V."/>
            <person name="Ravin N.V."/>
        </authorList>
    </citation>
    <scope>NUCLEOTIDE SEQUENCE [LARGE SCALE GENOMIC DNA]</scope>
    <source>
        <strain evidence="3 4">P105</strain>
    </source>
</reference>
<dbReference type="Proteomes" id="UP000593892">
    <property type="component" value="Chromosome"/>
</dbReference>